<evidence type="ECO:0000256" key="1">
    <source>
        <dbReference type="ARBA" id="ARBA00038115"/>
    </source>
</evidence>
<dbReference type="Gene3D" id="3.40.50.1820">
    <property type="entry name" value="alpha/beta hydrolase"/>
    <property type="match status" value="1"/>
</dbReference>
<dbReference type="InterPro" id="IPR000073">
    <property type="entry name" value="AB_hydrolase_1"/>
</dbReference>
<dbReference type="PANTHER" id="PTHR22946:SF12">
    <property type="entry name" value="CONIDIAL PIGMENT BIOSYNTHESIS PROTEIN AYG1 (AFU_ORTHOLOGUE AFUA_2G17550)"/>
    <property type="match status" value="1"/>
</dbReference>
<keyword evidence="3" id="KW-0378">Hydrolase</keyword>
<sequence>MAGRSFTLPVGYHKFHKDQIYNFQLNRWHSLGYARFEDMKAAGERIHDFQSWKREMASLADAAAGEGRLVNAAFNYRAAEFYTFQDDPDKAAFYDRFSELFYRAFEADGIERHEVPYGDKFLPAIRVRPEGRAQGSGSPGAAAARGTIVIHGGFDSFIEEFYSWMRFFSERGYEVIAFEGPGQGAARKRYGLALDYRWERPVGAVLDHFKVDDVTLLGISMGGWLCFRAAAFEPRIKRVIASGIAYDYMQFINIVLQWIMLFFFRYLKGFSNWMSFRKMKSDEMHAWSIGNLMYITRKKTPMDAFDEAARLNARNLHSEGVTQEVLILTGREDHFIPFKMHDMQVKALTNAASVTARVFTREEQAHNHCQIGNVGLALEEMAEWLERMDQEKGER</sequence>
<proteinExistence type="inferred from homology"/>
<organism evidence="3 4">
    <name type="scientific">Eiseniibacteriota bacterium</name>
    <dbReference type="NCBI Taxonomy" id="2212470"/>
    <lineage>
        <taxon>Bacteria</taxon>
        <taxon>Candidatus Eiseniibacteriota</taxon>
    </lineage>
</organism>
<protein>
    <submittedName>
        <fullName evidence="3">Alpha/beta hydrolase</fullName>
    </submittedName>
</protein>
<dbReference type="Proteomes" id="UP001594288">
    <property type="component" value="Unassembled WGS sequence"/>
</dbReference>
<accession>A0ABV6YPC2</accession>
<dbReference type="PANTHER" id="PTHR22946">
    <property type="entry name" value="DIENELACTONE HYDROLASE DOMAIN-CONTAINING PROTEIN-RELATED"/>
    <property type="match status" value="1"/>
</dbReference>
<name>A0ABV6YPC2_UNCEI</name>
<comment type="caution">
    <text evidence="3">The sequence shown here is derived from an EMBL/GenBank/DDBJ whole genome shotgun (WGS) entry which is preliminary data.</text>
</comment>
<dbReference type="InterPro" id="IPR050261">
    <property type="entry name" value="FrsA_esterase"/>
</dbReference>
<comment type="similarity">
    <text evidence="1">Belongs to the AB hydrolase superfamily. FUS2 hydrolase family.</text>
</comment>
<dbReference type="SUPFAM" id="SSF53474">
    <property type="entry name" value="alpha/beta-Hydrolases"/>
    <property type="match status" value="1"/>
</dbReference>
<evidence type="ECO:0000313" key="3">
    <source>
        <dbReference type="EMBL" id="MFC1799762.1"/>
    </source>
</evidence>
<evidence type="ECO:0000313" key="4">
    <source>
        <dbReference type="Proteomes" id="UP001594288"/>
    </source>
</evidence>
<dbReference type="Pfam" id="PF00561">
    <property type="entry name" value="Abhydrolase_1"/>
    <property type="match status" value="1"/>
</dbReference>
<dbReference type="PRINTS" id="PR00111">
    <property type="entry name" value="ABHYDROLASE"/>
</dbReference>
<reference evidence="3 4" key="1">
    <citation type="submission" date="2024-09" db="EMBL/GenBank/DDBJ databases">
        <authorList>
            <person name="D'Angelo T."/>
        </authorList>
    </citation>
    <scope>NUCLEOTIDE SEQUENCE [LARGE SCALE GENOMIC DNA]</scope>
    <source>
        <strain evidence="3">SAG AM-311-F02</strain>
    </source>
</reference>
<feature type="domain" description="AB hydrolase-1" evidence="2">
    <location>
        <begin position="148"/>
        <end position="247"/>
    </location>
</feature>
<dbReference type="InterPro" id="IPR029058">
    <property type="entry name" value="AB_hydrolase_fold"/>
</dbReference>
<dbReference type="GO" id="GO:0016787">
    <property type="term" value="F:hydrolase activity"/>
    <property type="evidence" value="ECO:0007669"/>
    <property type="project" value="UniProtKB-KW"/>
</dbReference>
<gene>
    <name evidence="3" type="ORF">ACFL2Z_02490</name>
</gene>
<evidence type="ECO:0000259" key="2">
    <source>
        <dbReference type="Pfam" id="PF00561"/>
    </source>
</evidence>
<keyword evidence="4" id="KW-1185">Reference proteome</keyword>
<dbReference type="EMBL" id="JBHPEI010000028">
    <property type="protein sequence ID" value="MFC1799762.1"/>
    <property type="molecule type" value="Genomic_DNA"/>
</dbReference>